<evidence type="ECO:0000256" key="7">
    <source>
        <dbReference type="ARBA" id="ARBA00022917"/>
    </source>
</evidence>
<evidence type="ECO:0000256" key="5">
    <source>
        <dbReference type="ARBA" id="ARBA00022777"/>
    </source>
</evidence>
<dbReference type="HOGENOM" id="CLU_550519_0_0_1"/>
<dbReference type="SUPFAM" id="SSF52954">
    <property type="entry name" value="Class II aaRS ABD-related"/>
    <property type="match status" value="1"/>
</dbReference>
<keyword evidence="4" id="KW-0547">Nucleotide-binding</keyword>
<dbReference type="Pfam" id="PF12745">
    <property type="entry name" value="HGTP_anticodon2"/>
    <property type="match status" value="1"/>
</dbReference>
<evidence type="ECO:0000256" key="8">
    <source>
        <dbReference type="ARBA" id="ARBA00047899"/>
    </source>
</evidence>
<organism evidence="12 13">
    <name type="scientific">Rozella allomycis (strain CSF55)</name>
    <dbReference type="NCBI Taxonomy" id="988480"/>
    <lineage>
        <taxon>Eukaryota</taxon>
        <taxon>Fungi</taxon>
        <taxon>Fungi incertae sedis</taxon>
        <taxon>Cryptomycota</taxon>
        <taxon>Cryptomycota incertae sedis</taxon>
        <taxon>Rozella</taxon>
    </lineage>
</organism>
<gene>
    <name evidence="12" type="ORF">O9G_006066</name>
</gene>
<dbReference type="GO" id="GO:0032543">
    <property type="term" value="P:mitochondrial translation"/>
    <property type="evidence" value="ECO:0007669"/>
    <property type="project" value="TreeGrafter"/>
</dbReference>
<keyword evidence="6" id="KW-0067">ATP-binding</keyword>
<feature type="domain" description="Class II Histidinyl-tRNA synthetase (HisRS)-like catalytic core" evidence="11">
    <location>
        <begin position="28"/>
        <end position="266"/>
    </location>
</feature>
<sequence length="496" mass="56492">METMTKIFSSHSAIQVNSPLLIPRSSSSIEKQQSVSLIDSTGQVVQLPHNLTVPFARFIARNKQKEFKRFCFGHVYRKNLVGGQPRQLMEADFDIVHPKKSLAIDAEIILVTHQVLSHFDLKNHEIILHSVLKKCMIDDSRIMSFLSQLSFNSWDKLKRNIVLNLNIPSKSLEMLESALNLKSCPTKISERLTAFGIIEKDVFADLEELVSYLQSMGLVDNIVFDPLLVLSNSYYHDFYFHFIVNNKKKDLLALGGRYDDLVKSFCHPTEINKQPKAIGVVFSIPKIVNYLGAGNERLPLPFDVLVHPLGRCSLNERLVVTTELWKAGIRTEFTQEQSLNVDLEEFYNQCKAHGIKFVVLVKEKAFKTQQSVIKIRNVEKKSEMEINREELVDTLKSLLQGKEIGARKIINNSAVEPTLEARNINVHIVNTQQKMKFHKKNFIIEKANQKLTSLISSVADASVVTEVVAVDLSRFVISNLINHEFKEEEVKKSMGF</sequence>
<dbReference type="OMA" id="YQIQKVW"/>
<dbReference type="SUPFAM" id="SSF55681">
    <property type="entry name" value="Class II aaRS and biotin synthetases"/>
    <property type="match status" value="1"/>
</dbReference>
<evidence type="ECO:0000259" key="11">
    <source>
        <dbReference type="Pfam" id="PF13393"/>
    </source>
</evidence>
<dbReference type="InterPro" id="IPR041715">
    <property type="entry name" value="HisRS-like_core"/>
</dbReference>
<comment type="catalytic activity">
    <reaction evidence="9">
        <text>L-seryl-[protein] + ATP = O-phospho-L-seryl-[protein] + ADP + H(+)</text>
        <dbReference type="Rhea" id="RHEA:17989"/>
        <dbReference type="Rhea" id="RHEA-COMP:9863"/>
        <dbReference type="Rhea" id="RHEA-COMP:11604"/>
        <dbReference type="ChEBI" id="CHEBI:15378"/>
        <dbReference type="ChEBI" id="CHEBI:29999"/>
        <dbReference type="ChEBI" id="CHEBI:30616"/>
        <dbReference type="ChEBI" id="CHEBI:83421"/>
        <dbReference type="ChEBI" id="CHEBI:456216"/>
        <dbReference type="EC" id="2.7.11.1"/>
    </reaction>
</comment>
<dbReference type="Proteomes" id="UP000030755">
    <property type="component" value="Unassembled WGS sequence"/>
</dbReference>
<dbReference type="EC" id="2.7.11.1" evidence="1"/>
<keyword evidence="13" id="KW-1185">Reference proteome</keyword>
<dbReference type="Pfam" id="PF13393">
    <property type="entry name" value="tRNA-synt_His"/>
    <property type="match status" value="1"/>
</dbReference>
<name>A0A075B143_ROZAC</name>
<protein>
    <recommendedName>
        <fullName evidence="1">non-specific serine/threonine protein kinase</fullName>
        <ecNumber evidence="1">2.7.11.1</ecNumber>
    </recommendedName>
</protein>
<dbReference type="InterPro" id="IPR045864">
    <property type="entry name" value="aa-tRNA-synth_II/BPL/LPL"/>
</dbReference>
<evidence type="ECO:0000256" key="6">
    <source>
        <dbReference type="ARBA" id="ARBA00022840"/>
    </source>
</evidence>
<dbReference type="PANTHER" id="PTHR11476">
    <property type="entry name" value="HISTIDYL-TRNA SYNTHETASE"/>
    <property type="match status" value="1"/>
</dbReference>
<dbReference type="STRING" id="988480.A0A075B143"/>
<dbReference type="AlphaFoldDB" id="A0A075B143"/>
<evidence type="ECO:0000313" key="13">
    <source>
        <dbReference type="Proteomes" id="UP000030755"/>
    </source>
</evidence>
<dbReference type="OrthoDB" id="341578at2759"/>
<keyword evidence="12" id="KW-0436">Ligase</keyword>
<feature type="domain" description="Histidyl tRNA synthetase-related" evidence="10">
    <location>
        <begin position="303"/>
        <end position="476"/>
    </location>
</feature>
<comment type="catalytic activity">
    <reaction evidence="8">
        <text>L-threonyl-[protein] + ATP = O-phospho-L-threonyl-[protein] + ADP + H(+)</text>
        <dbReference type="Rhea" id="RHEA:46608"/>
        <dbReference type="Rhea" id="RHEA-COMP:11060"/>
        <dbReference type="Rhea" id="RHEA-COMP:11605"/>
        <dbReference type="ChEBI" id="CHEBI:15378"/>
        <dbReference type="ChEBI" id="CHEBI:30013"/>
        <dbReference type="ChEBI" id="CHEBI:30616"/>
        <dbReference type="ChEBI" id="CHEBI:61977"/>
        <dbReference type="ChEBI" id="CHEBI:456216"/>
        <dbReference type="EC" id="2.7.11.1"/>
    </reaction>
</comment>
<dbReference type="FunFam" id="3.40.50.800:FF:000012">
    <property type="entry name" value="Histidine--tRNA ligase, cytoplasmic"/>
    <property type="match status" value="1"/>
</dbReference>
<dbReference type="InterPro" id="IPR024435">
    <property type="entry name" value="HisRS-related_dom"/>
</dbReference>
<feature type="non-terminal residue" evidence="12">
    <location>
        <position position="496"/>
    </location>
</feature>
<accession>A0A075B143</accession>
<keyword evidence="7" id="KW-0648">Protein biosynthesis</keyword>
<evidence type="ECO:0000256" key="4">
    <source>
        <dbReference type="ARBA" id="ARBA00022741"/>
    </source>
</evidence>
<dbReference type="GO" id="GO:0004674">
    <property type="term" value="F:protein serine/threonine kinase activity"/>
    <property type="evidence" value="ECO:0007669"/>
    <property type="project" value="UniProtKB-KW"/>
</dbReference>
<evidence type="ECO:0000256" key="9">
    <source>
        <dbReference type="ARBA" id="ARBA00048679"/>
    </source>
</evidence>
<keyword evidence="12" id="KW-0030">Aminoacyl-tRNA synthetase</keyword>
<dbReference type="GO" id="GO:0005739">
    <property type="term" value="C:mitochondrion"/>
    <property type="evidence" value="ECO:0007669"/>
    <property type="project" value="TreeGrafter"/>
</dbReference>
<evidence type="ECO:0000256" key="2">
    <source>
        <dbReference type="ARBA" id="ARBA00022527"/>
    </source>
</evidence>
<dbReference type="Gene3D" id="3.30.930.10">
    <property type="entry name" value="Bira Bifunctional Protein, Domain 2"/>
    <property type="match status" value="1"/>
</dbReference>
<keyword evidence="5" id="KW-0418">Kinase</keyword>
<evidence type="ECO:0000256" key="1">
    <source>
        <dbReference type="ARBA" id="ARBA00012513"/>
    </source>
</evidence>
<reference evidence="12 13" key="1">
    <citation type="journal article" date="2013" name="Curr. Biol.">
        <title>Shared signatures of parasitism and phylogenomics unite Cryptomycota and microsporidia.</title>
        <authorList>
            <person name="James T.Y."/>
            <person name="Pelin A."/>
            <person name="Bonen L."/>
            <person name="Ahrendt S."/>
            <person name="Sain D."/>
            <person name="Corradi N."/>
            <person name="Stajich J.E."/>
        </authorList>
    </citation>
    <scope>NUCLEOTIDE SEQUENCE [LARGE SCALE GENOMIC DNA]</scope>
    <source>
        <strain evidence="12 13">CSF55</strain>
    </source>
</reference>
<dbReference type="GO" id="GO:0005524">
    <property type="term" value="F:ATP binding"/>
    <property type="evidence" value="ECO:0007669"/>
    <property type="project" value="UniProtKB-KW"/>
</dbReference>
<dbReference type="InterPro" id="IPR036621">
    <property type="entry name" value="Anticodon-bd_dom_sf"/>
</dbReference>
<dbReference type="Gene3D" id="3.40.50.800">
    <property type="entry name" value="Anticodon-binding domain"/>
    <property type="match status" value="1"/>
</dbReference>
<evidence type="ECO:0000256" key="3">
    <source>
        <dbReference type="ARBA" id="ARBA00022679"/>
    </source>
</evidence>
<dbReference type="GO" id="GO:0006427">
    <property type="term" value="P:histidyl-tRNA aminoacylation"/>
    <property type="evidence" value="ECO:0007669"/>
    <property type="project" value="TreeGrafter"/>
</dbReference>
<dbReference type="GO" id="GO:0003723">
    <property type="term" value="F:RNA binding"/>
    <property type="evidence" value="ECO:0007669"/>
    <property type="project" value="TreeGrafter"/>
</dbReference>
<dbReference type="PANTHER" id="PTHR11476:SF10">
    <property type="entry name" value="NON-SPECIFIC SERINE_THREONINE PROTEIN KINASE"/>
    <property type="match status" value="1"/>
</dbReference>
<evidence type="ECO:0000313" key="12">
    <source>
        <dbReference type="EMBL" id="EPZ36246.1"/>
    </source>
</evidence>
<evidence type="ECO:0000259" key="10">
    <source>
        <dbReference type="Pfam" id="PF12745"/>
    </source>
</evidence>
<keyword evidence="3" id="KW-0808">Transferase</keyword>
<proteinExistence type="predicted"/>
<dbReference type="GO" id="GO:0004821">
    <property type="term" value="F:histidine-tRNA ligase activity"/>
    <property type="evidence" value="ECO:0007669"/>
    <property type="project" value="TreeGrafter"/>
</dbReference>
<keyword evidence="2" id="KW-0723">Serine/threonine-protein kinase</keyword>
<dbReference type="GO" id="GO:0005829">
    <property type="term" value="C:cytosol"/>
    <property type="evidence" value="ECO:0007669"/>
    <property type="project" value="TreeGrafter"/>
</dbReference>
<dbReference type="EMBL" id="KE560616">
    <property type="protein sequence ID" value="EPZ36246.1"/>
    <property type="molecule type" value="Genomic_DNA"/>
</dbReference>